<keyword evidence="1" id="KW-0808">Transferase</keyword>
<protein>
    <submittedName>
        <fullName evidence="1">Nucleotidyl transferase AbiEii/AbiGii toxin family protein</fullName>
    </submittedName>
</protein>
<dbReference type="Proteomes" id="UP001324287">
    <property type="component" value="Chromosome"/>
</dbReference>
<organism evidence="1 2">
    <name type="scientific">Blastococcus brunescens</name>
    <dbReference type="NCBI Taxonomy" id="1564165"/>
    <lineage>
        <taxon>Bacteria</taxon>
        <taxon>Bacillati</taxon>
        <taxon>Actinomycetota</taxon>
        <taxon>Actinomycetes</taxon>
        <taxon>Geodermatophilales</taxon>
        <taxon>Geodermatophilaceae</taxon>
        <taxon>Blastococcus</taxon>
    </lineage>
</organism>
<evidence type="ECO:0000313" key="2">
    <source>
        <dbReference type="Proteomes" id="UP001324287"/>
    </source>
</evidence>
<sequence length="258" mass="28781">MSPHARNLVLKGGVLLAAYDLRRPTADIDFAARAQSREIAHVRQLVIEVARTGLPPGQDDGLQFDTSDVHAEAIRDEDEYNGVRVTLRARLATAQETFHVDVNVGDPIWPQPETVHVPRLLGGQIDLLGYPIPMVLAEKVVTAAQRGTASTRWRDFGDIYLLTGSHSFDARAARGALLTVATHRGADLRPLRDILDGYAELAQTRYRRWRDRQHLQDRLPDQFGELLEATVRFADPLLDTTTVPDTATWAPANRDWSP</sequence>
<accession>A0ABZ1B4P8</accession>
<gene>
    <name evidence="1" type="ORF">U6N30_09435</name>
</gene>
<evidence type="ECO:0000313" key="1">
    <source>
        <dbReference type="EMBL" id="WRL65769.1"/>
    </source>
</evidence>
<name>A0ABZ1B4P8_9ACTN</name>
<dbReference type="RefSeq" id="WP_324277087.1">
    <property type="nucleotide sequence ID" value="NZ_CP141261.1"/>
</dbReference>
<dbReference type="EMBL" id="CP141261">
    <property type="protein sequence ID" value="WRL65769.1"/>
    <property type="molecule type" value="Genomic_DNA"/>
</dbReference>
<proteinExistence type="predicted"/>
<reference evidence="1 2" key="1">
    <citation type="submission" date="2023-12" db="EMBL/GenBank/DDBJ databases">
        <title>Blastococcus brunescens sp. nov., an actonobacterium isolated from sandstone collected in sahara desert.</title>
        <authorList>
            <person name="Gtari M."/>
            <person name="Ghodhbane F."/>
        </authorList>
    </citation>
    <scope>NUCLEOTIDE SEQUENCE [LARGE SCALE GENOMIC DNA]</scope>
    <source>
        <strain evidence="1 2">BMG 8361</strain>
    </source>
</reference>
<keyword evidence="2" id="KW-1185">Reference proteome</keyword>
<dbReference type="GO" id="GO:0016740">
    <property type="term" value="F:transferase activity"/>
    <property type="evidence" value="ECO:0007669"/>
    <property type="project" value="UniProtKB-KW"/>
</dbReference>
<dbReference type="InterPro" id="IPR014942">
    <property type="entry name" value="AbiEii"/>
</dbReference>
<dbReference type="Pfam" id="PF08843">
    <property type="entry name" value="AbiEii"/>
    <property type="match status" value="1"/>
</dbReference>